<keyword evidence="2" id="KW-1185">Reference proteome</keyword>
<dbReference type="OrthoDB" id="347835at2759"/>
<name>A0A6P6RR31_9EIME</name>
<dbReference type="GeneID" id="34622170"/>
<gene>
    <name evidence="3" type="primary">LOC34622170</name>
</gene>
<dbReference type="RefSeq" id="XP_026190024.1">
    <property type="nucleotide sequence ID" value="XM_026334239.1"/>
</dbReference>
<dbReference type="Proteomes" id="UP000515125">
    <property type="component" value="Unplaced"/>
</dbReference>
<proteinExistence type="predicted"/>
<accession>A0A6P6RR31</accession>
<reference evidence="3" key="1">
    <citation type="submission" date="2025-08" db="UniProtKB">
        <authorList>
            <consortium name="RefSeq"/>
        </authorList>
    </citation>
    <scope>IDENTIFICATION</scope>
</reference>
<evidence type="ECO:0000313" key="2">
    <source>
        <dbReference type="Proteomes" id="UP000515125"/>
    </source>
</evidence>
<sequence>MSIPLITWEAPEPEGPLEMFDGKSEENPLLHMSLEEVIEREKDRKQHQHPAPCSLFVVTGGLVSPRDILSFFLPFNPLHVEFLLPHGGVDLEGNCLQEGGPSGMQQPETACVVFPSPAAAASALQQRSSPCDFLLQRHKEQLQLAIRQQEELLEGEAEEGEVDMQQQQQQQLASLKDQLSNIDQLEQNADKDRGLRLCLEQLAQTVAVASSSDGKSYQLLLRRTAAADLPAASPEAAADPSRVVQLRSTLNFTLAAAAASGDPLGPPSETAGIEERALLQDTVAVQVSRLLPLCLDCCPYALTAALLP</sequence>
<feature type="coiled-coil region" evidence="1">
    <location>
        <begin position="135"/>
        <end position="188"/>
    </location>
</feature>
<keyword evidence="1" id="KW-0175">Coiled coil</keyword>
<protein>
    <submittedName>
        <fullName evidence="3">Uncharacterized protein LOC34622170</fullName>
    </submittedName>
</protein>
<organism evidence="2 3">
    <name type="scientific">Cyclospora cayetanensis</name>
    <dbReference type="NCBI Taxonomy" id="88456"/>
    <lineage>
        <taxon>Eukaryota</taxon>
        <taxon>Sar</taxon>
        <taxon>Alveolata</taxon>
        <taxon>Apicomplexa</taxon>
        <taxon>Conoidasida</taxon>
        <taxon>Coccidia</taxon>
        <taxon>Eucoccidiorida</taxon>
        <taxon>Eimeriorina</taxon>
        <taxon>Eimeriidae</taxon>
        <taxon>Cyclospora</taxon>
    </lineage>
</organism>
<evidence type="ECO:0000313" key="3">
    <source>
        <dbReference type="RefSeq" id="XP_026190024.1"/>
    </source>
</evidence>
<evidence type="ECO:0000256" key="1">
    <source>
        <dbReference type="SAM" id="Coils"/>
    </source>
</evidence>
<dbReference type="AlphaFoldDB" id="A0A6P6RR31"/>